<sequence length="93" mass="10551">MLLLTDLSFNSWTGECLEQAGFLVSLLFWLGDYLLLLSSAAPPPLLCVLVCVSFPFFFLFINFFPIFFLFFSYSTPSISPSFPVSPFFLLMLP</sequence>
<reference evidence="2 3" key="1">
    <citation type="submission" date="2016-07" db="EMBL/GenBank/DDBJ databases">
        <title>Multiple horizontal gene transfer events from other fungi enriched the ability of initially mycotrophic Trichoderma (Ascomycota) to feed on dead plant biomass.</title>
        <authorList>
            <consortium name="DOE Joint Genome Institute"/>
            <person name="Aerts A."/>
            <person name="Atanasova L."/>
            <person name="Chenthamara K."/>
            <person name="Zhang J."/>
            <person name="Grujic M."/>
            <person name="Henrissat B."/>
            <person name="Kuo A."/>
            <person name="Salamov A."/>
            <person name="Lipzen A."/>
            <person name="Labutti K."/>
            <person name="Barry K."/>
            <person name="Miao Y."/>
            <person name="Rahimi M.J."/>
            <person name="Shen Q."/>
            <person name="Grigoriev I.V."/>
            <person name="Kubicek C.P."/>
            <person name="Druzhinina I.S."/>
        </authorList>
    </citation>
    <scope>NUCLEOTIDE SEQUENCE [LARGE SCALE GENOMIC DNA]</scope>
    <source>
        <strain evidence="2 3">CBS 226.95</strain>
    </source>
</reference>
<accession>A0A2T4AIN0</accession>
<evidence type="ECO:0000313" key="2">
    <source>
        <dbReference type="EMBL" id="PTB56935.1"/>
    </source>
</evidence>
<protein>
    <submittedName>
        <fullName evidence="2">Uncharacterized protein</fullName>
    </submittedName>
</protein>
<feature type="transmembrane region" description="Helical" evidence="1">
    <location>
        <begin position="20"/>
        <end position="38"/>
    </location>
</feature>
<dbReference type="GeneID" id="36623348"/>
<organism evidence="2 3">
    <name type="scientific">Trichoderma harzianum CBS 226.95</name>
    <dbReference type="NCBI Taxonomy" id="983964"/>
    <lineage>
        <taxon>Eukaryota</taxon>
        <taxon>Fungi</taxon>
        <taxon>Dikarya</taxon>
        <taxon>Ascomycota</taxon>
        <taxon>Pezizomycotina</taxon>
        <taxon>Sordariomycetes</taxon>
        <taxon>Hypocreomycetidae</taxon>
        <taxon>Hypocreales</taxon>
        <taxon>Hypocreaceae</taxon>
        <taxon>Trichoderma</taxon>
    </lineage>
</organism>
<gene>
    <name evidence="2" type="ORF">M431DRAFT_389406</name>
</gene>
<keyword evidence="1" id="KW-1133">Transmembrane helix</keyword>
<proteinExistence type="predicted"/>
<dbReference type="RefSeq" id="XP_024776612.1">
    <property type="nucleotide sequence ID" value="XM_024914782.1"/>
</dbReference>
<keyword evidence="3" id="KW-1185">Reference proteome</keyword>
<dbReference type="AlphaFoldDB" id="A0A2T4AIN0"/>
<keyword evidence="1" id="KW-0812">Transmembrane</keyword>
<name>A0A2T4AIN0_TRIHA</name>
<feature type="transmembrane region" description="Helical" evidence="1">
    <location>
        <begin position="45"/>
        <end position="71"/>
    </location>
</feature>
<keyword evidence="1" id="KW-0472">Membrane</keyword>
<evidence type="ECO:0000256" key="1">
    <source>
        <dbReference type="SAM" id="Phobius"/>
    </source>
</evidence>
<dbReference type="Proteomes" id="UP000241690">
    <property type="component" value="Unassembled WGS sequence"/>
</dbReference>
<evidence type="ECO:0000313" key="3">
    <source>
        <dbReference type="Proteomes" id="UP000241690"/>
    </source>
</evidence>
<dbReference type="EMBL" id="KZ679678">
    <property type="protein sequence ID" value="PTB56935.1"/>
    <property type="molecule type" value="Genomic_DNA"/>
</dbReference>